<dbReference type="STRING" id="1218506.JF75_04360"/>
<dbReference type="RefSeq" id="WP_046331662.1">
    <property type="nucleotide sequence ID" value="NZ_JBHTBO010000020.1"/>
</dbReference>
<dbReference type="InterPro" id="IPR050864">
    <property type="entry name" value="Bacterial_PTS_Sugar_Transport"/>
</dbReference>
<evidence type="ECO:0000256" key="4">
    <source>
        <dbReference type="ARBA" id="ARBA00022679"/>
    </source>
</evidence>
<evidence type="ECO:0000256" key="5">
    <source>
        <dbReference type="ARBA" id="ARBA00022683"/>
    </source>
</evidence>
<protein>
    <submittedName>
        <fullName evidence="8">PTS Fru IIB</fullName>
    </submittedName>
</protein>
<dbReference type="GO" id="GO:0016301">
    <property type="term" value="F:kinase activity"/>
    <property type="evidence" value="ECO:0007669"/>
    <property type="project" value="UniProtKB-KW"/>
</dbReference>
<evidence type="ECO:0000256" key="6">
    <source>
        <dbReference type="ARBA" id="ARBA00022777"/>
    </source>
</evidence>
<dbReference type="NCBIfam" id="TIGR00829">
    <property type="entry name" value="FRU"/>
    <property type="match status" value="1"/>
</dbReference>
<dbReference type="Pfam" id="PF02302">
    <property type="entry name" value="PTS_IIB"/>
    <property type="match status" value="1"/>
</dbReference>
<evidence type="ECO:0000256" key="3">
    <source>
        <dbReference type="ARBA" id="ARBA00022597"/>
    </source>
</evidence>
<dbReference type="EMBL" id="JXLH01000006">
    <property type="protein sequence ID" value="KJY59399.1"/>
    <property type="molecule type" value="Genomic_DNA"/>
</dbReference>
<accession>A0A0F4LM78</accession>
<keyword evidence="3" id="KW-0762">Sugar transport</keyword>
<dbReference type="GO" id="GO:0090563">
    <property type="term" value="F:protein-phosphocysteine-sugar phosphotransferase activity"/>
    <property type="evidence" value="ECO:0007669"/>
    <property type="project" value="TreeGrafter"/>
</dbReference>
<evidence type="ECO:0000313" key="8">
    <source>
        <dbReference type="EMBL" id="KJY59399.1"/>
    </source>
</evidence>
<dbReference type="GO" id="GO:0005886">
    <property type="term" value="C:plasma membrane"/>
    <property type="evidence" value="ECO:0007669"/>
    <property type="project" value="TreeGrafter"/>
</dbReference>
<keyword evidence="4" id="KW-0808">Transferase</keyword>
<dbReference type="Proteomes" id="UP000033612">
    <property type="component" value="Unassembled WGS sequence"/>
</dbReference>
<proteinExistence type="predicted"/>
<comment type="caution">
    <text evidence="8">The sequence shown here is derived from an EMBL/GenBank/DDBJ whole genome shotgun (WGS) entry which is preliminary data.</text>
</comment>
<organism evidence="8 9">
    <name type="scientific">Lactobacillus kimbladii</name>
    <dbReference type="NCBI Taxonomy" id="1218506"/>
    <lineage>
        <taxon>Bacteria</taxon>
        <taxon>Bacillati</taxon>
        <taxon>Bacillota</taxon>
        <taxon>Bacilli</taxon>
        <taxon>Lactobacillales</taxon>
        <taxon>Lactobacillaceae</taxon>
        <taxon>Lactobacillus</taxon>
    </lineage>
</organism>
<name>A0A0F4LM78_9LACO</name>
<dbReference type="GO" id="GO:0022877">
    <property type="term" value="F:protein-N(PI)-phosphohistidine-fructose phosphotransferase system transporter activity"/>
    <property type="evidence" value="ECO:0007669"/>
    <property type="project" value="InterPro"/>
</dbReference>
<dbReference type="PATRIC" id="fig|1218506.3.peg.482"/>
<dbReference type="SUPFAM" id="SSF52794">
    <property type="entry name" value="PTS system IIB component-like"/>
    <property type="match status" value="1"/>
</dbReference>
<dbReference type="InterPro" id="IPR003353">
    <property type="entry name" value="PTS_IIB_fruc"/>
</dbReference>
<dbReference type="HOGENOM" id="CLU_013155_2_1_9"/>
<dbReference type="CDD" id="cd05569">
    <property type="entry name" value="PTS_IIB_fructose"/>
    <property type="match status" value="1"/>
</dbReference>
<dbReference type="GO" id="GO:0009401">
    <property type="term" value="P:phosphoenolpyruvate-dependent sugar phosphotransferase system"/>
    <property type="evidence" value="ECO:0007669"/>
    <property type="project" value="UniProtKB-KW"/>
</dbReference>
<sequence>MNFVGVTSCTIGIAHTYMAREKLLQAAKELGMNGFVETQGSGGVENKLTEENIRNADAVIIAADVAIADKDRFKGKPVISVDTNMAIQKPKSLLKTVEKKLKAAGKLN</sequence>
<dbReference type="InterPro" id="IPR003501">
    <property type="entry name" value="PTS_EIIB_2/3"/>
</dbReference>
<evidence type="ECO:0000259" key="7">
    <source>
        <dbReference type="PROSITE" id="PS51099"/>
    </source>
</evidence>
<dbReference type="InterPro" id="IPR013011">
    <property type="entry name" value="PTS_EIIB_2"/>
</dbReference>
<keyword evidence="9" id="KW-1185">Reference proteome</keyword>
<dbReference type="FunFam" id="3.40.50.2300:FF:000014">
    <property type="entry name" value="PTS system fructose-like transporter subunit IIB"/>
    <property type="match status" value="1"/>
</dbReference>
<dbReference type="Gene3D" id="3.40.50.2300">
    <property type="match status" value="1"/>
</dbReference>
<evidence type="ECO:0000256" key="1">
    <source>
        <dbReference type="ARBA" id="ARBA00022448"/>
    </source>
</evidence>
<feature type="domain" description="PTS EIIB type-2" evidence="7">
    <location>
        <begin position="1"/>
        <end position="99"/>
    </location>
</feature>
<gene>
    <name evidence="8" type="ORF">JF75_04360</name>
</gene>
<reference evidence="8 9" key="1">
    <citation type="submission" date="2015-01" db="EMBL/GenBank/DDBJ databases">
        <title>Comparative genomics of the lactic acid bacteria isolated from the honey bee gut.</title>
        <authorList>
            <person name="Ellegaard K.M."/>
            <person name="Tamarit D."/>
            <person name="Javelind E."/>
            <person name="Olofsson T."/>
            <person name="Andersson S.G."/>
            <person name="Vasquez A."/>
        </authorList>
    </citation>
    <scope>NUCLEOTIDE SEQUENCE [LARGE SCALE GENOMIC DNA]</scope>
    <source>
        <strain evidence="8 9">Hma2</strain>
    </source>
</reference>
<evidence type="ECO:0000313" key="9">
    <source>
        <dbReference type="Proteomes" id="UP000033612"/>
    </source>
</evidence>
<keyword evidence="5" id="KW-0598">Phosphotransferase system</keyword>
<dbReference type="PANTHER" id="PTHR30505">
    <property type="entry name" value="FRUCTOSE-LIKE PERMEASE"/>
    <property type="match status" value="1"/>
</dbReference>
<dbReference type="OrthoDB" id="9782569at2"/>
<keyword evidence="6" id="KW-0418">Kinase</keyword>
<dbReference type="InterPro" id="IPR036095">
    <property type="entry name" value="PTS_EIIB-like_sf"/>
</dbReference>
<dbReference type="PROSITE" id="PS51099">
    <property type="entry name" value="PTS_EIIB_TYPE_2"/>
    <property type="match status" value="1"/>
</dbReference>
<keyword evidence="1" id="KW-0813">Transport</keyword>
<keyword evidence="2" id="KW-0597">Phosphoprotein</keyword>
<dbReference type="AlphaFoldDB" id="A0A0F4LM78"/>
<dbReference type="PANTHER" id="PTHR30505:SF0">
    <property type="entry name" value="FRUCTOSE-LIKE PTS SYSTEM EIIBC COMPONENT-RELATED"/>
    <property type="match status" value="1"/>
</dbReference>
<evidence type="ECO:0000256" key="2">
    <source>
        <dbReference type="ARBA" id="ARBA00022553"/>
    </source>
</evidence>